<reference evidence="4" key="1">
    <citation type="submission" date="2019-01" db="EMBL/GenBank/DDBJ databases">
        <title>Draft genome sequences of three monokaryotic isolates of the white-rot basidiomycete fungus Dichomitus squalens.</title>
        <authorList>
            <consortium name="DOE Joint Genome Institute"/>
            <person name="Lopez S.C."/>
            <person name="Andreopoulos B."/>
            <person name="Pangilinan J."/>
            <person name="Lipzen A."/>
            <person name="Riley R."/>
            <person name="Ahrendt S."/>
            <person name="Ng V."/>
            <person name="Barry K."/>
            <person name="Daum C."/>
            <person name="Grigoriev I.V."/>
            <person name="Hilden K.S."/>
            <person name="Makela M.R."/>
            <person name="de Vries R.P."/>
        </authorList>
    </citation>
    <scope>NUCLEOTIDE SEQUENCE [LARGE SCALE GENOMIC DNA]</scope>
    <source>
        <strain evidence="4">OM18370.1</strain>
    </source>
</reference>
<dbReference type="OrthoDB" id="3354157at2759"/>
<feature type="transmembrane region" description="Helical" evidence="2">
    <location>
        <begin position="128"/>
        <end position="148"/>
    </location>
</feature>
<feature type="domain" description="DUF6533" evidence="3">
    <location>
        <begin position="28"/>
        <end position="74"/>
    </location>
</feature>
<feature type="transmembrane region" description="Helical" evidence="2">
    <location>
        <begin position="186"/>
        <end position="205"/>
    </location>
</feature>
<dbReference type="InterPro" id="IPR045340">
    <property type="entry name" value="DUF6533"/>
</dbReference>
<dbReference type="Pfam" id="PF20151">
    <property type="entry name" value="DUF6533"/>
    <property type="match status" value="1"/>
</dbReference>
<dbReference type="AlphaFoldDB" id="A0A4Q9MQW3"/>
<evidence type="ECO:0000256" key="1">
    <source>
        <dbReference type="SAM" id="MobiDB-lite"/>
    </source>
</evidence>
<gene>
    <name evidence="4" type="ORF">BD311DRAFT_660123</name>
</gene>
<feature type="compositionally biased region" description="Low complexity" evidence="1">
    <location>
        <begin position="355"/>
        <end position="369"/>
    </location>
</feature>
<keyword evidence="2" id="KW-1133">Transmembrane helix</keyword>
<evidence type="ECO:0000256" key="2">
    <source>
        <dbReference type="SAM" id="Phobius"/>
    </source>
</evidence>
<sequence length="406" mass="45675">MNGLNATIPEDVRAQANVEVYELRTTFYVGLASYTVLLYDHFLTLGDEVKYIWMKRKRSPLVWLFFLNRYLTPLAFIGNLYAYFSNTLDYDKCKHFVRYEGATTVIGINIASLMMLLRVYAMYEKRKAIVACVALVLALELGTNAWLLTNGIAVHHTPQIKGYQACTMIFDTSKVPAKGVAASASAWTPLVFDTLVLGLTMYRTYSGIRKPTVGRTMWILLKEGVMYYSVIFCVTLVLTLMIVFAPPGIQNLCAQMEYLLTVAMMSRITLHLKRAAHKQDSLGSTYDLSSSSMMISSGRPGSPIAFAPRLPTGHSLNTAFNISIQSQTVMHDDHGEELSDMPRRKTSLPHAPGLAHVVTPPRTTRRPGTAGHGPGEWYEFAPLRFQADRERELERDRKVRLDRDDV</sequence>
<name>A0A4Q9MQW3_9APHY</name>
<proteinExistence type="predicted"/>
<dbReference type="Proteomes" id="UP000292957">
    <property type="component" value="Unassembled WGS sequence"/>
</dbReference>
<feature type="region of interest" description="Disordered" evidence="1">
    <location>
        <begin position="335"/>
        <end position="377"/>
    </location>
</feature>
<keyword evidence="2" id="KW-0472">Membrane</keyword>
<evidence type="ECO:0000259" key="3">
    <source>
        <dbReference type="Pfam" id="PF20151"/>
    </source>
</evidence>
<protein>
    <recommendedName>
        <fullName evidence="3">DUF6533 domain-containing protein</fullName>
    </recommendedName>
</protein>
<keyword evidence="2" id="KW-0812">Transmembrane</keyword>
<feature type="transmembrane region" description="Helical" evidence="2">
    <location>
        <begin position="225"/>
        <end position="245"/>
    </location>
</feature>
<feature type="transmembrane region" description="Helical" evidence="2">
    <location>
        <begin position="61"/>
        <end position="84"/>
    </location>
</feature>
<evidence type="ECO:0000313" key="4">
    <source>
        <dbReference type="EMBL" id="TBU29915.1"/>
    </source>
</evidence>
<dbReference type="EMBL" id="ML143409">
    <property type="protein sequence ID" value="TBU29915.1"/>
    <property type="molecule type" value="Genomic_DNA"/>
</dbReference>
<feature type="transmembrane region" description="Helical" evidence="2">
    <location>
        <begin position="96"/>
        <end position="116"/>
    </location>
</feature>
<organism evidence="4">
    <name type="scientific">Dichomitus squalens</name>
    <dbReference type="NCBI Taxonomy" id="114155"/>
    <lineage>
        <taxon>Eukaryota</taxon>
        <taxon>Fungi</taxon>
        <taxon>Dikarya</taxon>
        <taxon>Basidiomycota</taxon>
        <taxon>Agaricomycotina</taxon>
        <taxon>Agaricomycetes</taxon>
        <taxon>Polyporales</taxon>
        <taxon>Polyporaceae</taxon>
        <taxon>Dichomitus</taxon>
    </lineage>
</organism>
<accession>A0A4Q9MQW3</accession>